<dbReference type="GeneID" id="88363395"/>
<evidence type="ECO:0000313" key="2">
    <source>
        <dbReference type="Proteomes" id="UP000221961"/>
    </source>
</evidence>
<dbReference type="InterPro" id="IPR029063">
    <property type="entry name" value="SAM-dependent_MTases_sf"/>
</dbReference>
<dbReference type="SUPFAM" id="SSF53335">
    <property type="entry name" value="S-adenosyl-L-methionine-dependent methyltransferases"/>
    <property type="match status" value="1"/>
</dbReference>
<dbReference type="KEGG" id="ntp:CRH09_39815"/>
<dbReference type="EMBL" id="CP023779">
    <property type="protein sequence ID" value="ATL72520.1"/>
    <property type="molecule type" value="Genomic_DNA"/>
</dbReference>
<dbReference type="RefSeq" id="WP_098699313.1">
    <property type="nucleotide sequence ID" value="NZ_CP023779.1"/>
</dbReference>
<protein>
    <recommendedName>
        <fullName evidence="3">Methyltransferase domain-containing protein</fullName>
    </recommendedName>
</protein>
<gene>
    <name evidence="1" type="ORF">CRH09_39815</name>
</gene>
<reference evidence="1 2" key="1">
    <citation type="submission" date="2017-10" db="EMBL/GenBank/DDBJ databases">
        <title>Comparative genomics between pathogenic Norcardia.</title>
        <authorList>
            <person name="Zeng L."/>
        </authorList>
    </citation>
    <scope>NUCLEOTIDE SEQUENCE [LARGE SCALE GENOMIC DNA]</scope>
    <source>
        <strain evidence="1 2">NC_YFY_NT001</strain>
        <plasmid evidence="2">Plasmid p_nc_yfy_nt001</plasmid>
    </source>
</reference>
<evidence type="ECO:0000313" key="1">
    <source>
        <dbReference type="EMBL" id="ATL72520.1"/>
    </source>
</evidence>
<proteinExistence type="predicted"/>
<keyword evidence="1" id="KW-0614">Plasmid</keyword>
<geneLocation type="plasmid" evidence="2">
    <name>p_nc_yfy_nt001</name>
</geneLocation>
<dbReference type="Gene3D" id="3.40.50.150">
    <property type="entry name" value="Vaccinia Virus protein VP39"/>
    <property type="match status" value="1"/>
</dbReference>
<evidence type="ECO:0008006" key="3">
    <source>
        <dbReference type="Google" id="ProtNLM"/>
    </source>
</evidence>
<sequence>MNYFAAFGAAVDAESADHAWQRLESRWWSQRPIHQFSHRQKIGNILPLLDGYTRIMDVTRGASVDGVLGVLAAGLGKQVTIISPSRNHIAALERFAEVNGVDAGRIEFVHSGNRRFEELPVEPAQVVTALHILEHAPHPRALLGFLREHTIDRCVVAFPSCLNPTAWVRMGGGTDPYVFGRGSLPSAARGLVRTVAARIQGRVSVTESVDEFGVDTVHRWFFPGVVLRELEWSGFHVERISPDSLAIPWSNRAIEFSRTAQRWLPEAVTGRLGFGSHVVLRPVPA</sequence>
<dbReference type="Proteomes" id="UP000221961">
    <property type="component" value="Plasmid p_NC_YFY_NT001"/>
</dbReference>
<accession>A0A291RYW8</accession>
<organism evidence="1 2">
    <name type="scientific">Nocardia terpenica</name>
    <dbReference type="NCBI Taxonomy" id="455432"/>
    <lineage>
        <taxon>Bacteria</taxon>
        <taxon>Bacillati</taxon>
        <taxon>Actinomycetota</taxon>
        <taxon>Actinomycetes</taxon>
        <taxon>Mycobacteriales</taxon>
        <taxon>Nocardiaceae</taxon>
        <taxon>Nocardia</taxon>
    </lineage>
</organism>
<name>A0A291RYW8_9NOCA</name>
<dbReference type="AlphaFoldDB" id="A0A291RYW8"/>